<evidence type="ECO:0000256" key="2">
    <source>
        <dbReference type="SAM" id="SignalP"/>
    </source>
</evidence>
<reference evidence="4" key="1">
    <citation type="journal article" date="2022" name="Int. J. Syst. Evol. Microbiol.">
        <title>Anaeromyxobacter oryzae sp. nov., Anaeromyxobacter diazotrophicus sp. nov. and Anaeromyxobacter paludicola sp. nov., isolated from paddy soils.</title>
        <authorList>
            <person name="Itoh H."/>
            <person name="Xu Z."/>
            <person name="Mise K."/>
            <person name="Masuda Y."/>
            <person name="Ushijima N."/>
            <person name="Hayakawa C."/>
            <person name="Shiratori Y."/>
            <person name="Senoo K."/>
        </authorList>
    </citation>
    <scope>NUCLEOTIDE SEQUENCE [LARGE SCALE GENOMIC DNA]</scope>
    <source>
        <strain evidence="4">Red232</strain>
    </source>
</reference>
<keyword evidence="2" id="KW-0732">Signal</keyword>
<name>A0ABM7WXU9_9BACT</name>
<accession>A0ABM7WXU9</accession>
<feature type="chain" id="PRO_5045862251" description="Tfp pilus assembly protein tip-associated adhesin PilY1-like protein" evidence="2">
    <location>
        <begin position="27"/>
        <end position="1666"/>
    </location>
</feature>
<evidence type="ECO:0008006" key="5">
    <source>
        <dbReference type="Google" id="ProtNLM"/>
    </source>
</evidence>
<dbReference type="RefSeq" id="WP_248352640.1">
    <property type="nucleotide sequence ID" value="NZ_AP025591.1"/>
</dbReference>
<feature type="signal peptide" evidence="2">
    <location>
        <begin position="1"/>
        <end position="26"/>
    </location>
</feature>
<dbReference type="Gene3D" id="3.40.50.410">
    <property type="entry name" value="von Willebrand factor, type A domain"/>
    <property type="match status" value="1"/>
</dbReference>
<protein>
    <recommendedName>
        <fullName evidence="5">Tfp pilus assembly protein tip-associated adhesin PilY1-like protein</fullName>
    </recommendedName>
</protein>
<dbReference type="EMBL" id="AP025591">
    <property type="protein sequence ID" value="BDG04277.1"/>
    <property type="molecule type" value="Genomic_DNA"/>
</dbReference>
<dbReference type="Proteomes" id="UP001162891">
    <property type="component" value="Chromosome"/>
</dbReference>
<evidence type="ECO:0000313" key="3">
    <source>
        <dbReference type="EMBL" id="BDG04277.1"/>
    </source>
</evidence>
<dbReference type="InterPro" id="IPR036465">
    <property type="entry name" value="vWFA_dom_sf"/>
</dbReference>
<feature type="region of interest" description="Disordered" evidence="1">
    <location>
        <begin position="418"/>
        <end position="448"/>
    </location>
</feature>
<feature type="compositionally biased region" description="Polar residues" evidence="1">
    <location>
        <begin position="421"/>
        <end position="438"/>
    </location>
</feature>
<keyword evidence="4" id="KW-1185">Reference proteome</keyword>
<feature type="region of interest" description="Disordered" evidence="1">
    <location>
        <begin position="834"/>
        <end position="880"/>
    </location>
</feature>
<evidence type="ECO:0000256" key="1">
    <source>
        <dbReference type="SAM" id="MobiDB-lite"/>
    </source>
</evidence>
<proteinExistence type="predicted"/>
<gene>
    <name evidence="3" type="ORF">AMOR_32730</name>
</gene>
<organism evidence="3 4">
    <name type="scientific">Anaeromyxobacter oryzae</name>
    <dbReference type="NCBI Taxonomy" id="2918170"/>
    <lineage>
        <taxon>Bacteria</taxon>
        <taxon>Pseudomonadati</taxon>
        <taxon>Myxococcota</taxon>
        <taxon>Myxococcia</taxon>
        <taxon>Myxococcales</taxon>
        <taxon>Cystobacterineae</taxon>
        <taxon>Anaeromyxobacteraceae</taxon>
        <taxon>Anaeromyxobacter</taxon>
    </lineage>
</organism>
<evidence type="ECO:0000313" key="4">
    <source>
        <dbReference type="Proteomes" id="UP001162891"/>
    </source>
</evidence>
<sequence>MAKKILRKKVLLALAAAIALPLAVLATTGISIPPASSASCCNLASAYTSSLFPGGDGDEGFFGLPIGAPSNAMLVLDNSGSMLELPNALQFTTATEPTSGTGLCSGTSLDAYSRTDNDEAIDTTPPYDNGTANTFVVDSPPWSLAKCSTSGNSCLFAPARYYRAAYDTSGLVSSSQWSDDSATSYSSGTSSGKICDGAPGNCQTCLDTSGYYVFRDIFGRHVYFRGSFLNRNPPKYVVARKVVKDLVAIDLSNPDTTTSVRFGLTVFTPGSYSGTKNGLDANDGGTLVVPLGPNCDQAVVGFQPANAAAQEAYRVARQAIVDAVNNTSKVSFSSWTPLGETLFNVGQYYSDTRGTTGWPTTGATGPVYDYAFGTQWTRSGFYETAAGTASAPWVSSGRQASVCWACQQSSAIVITDGEPTYDSNLPKSPAPSSHTTGPTPGVADSNANQDFRSWSWPNLTVPCPDGDTGCSGYILQKVAYFLAHSDLRPDLSNARQTQTVNTYTVSFGIQPTDLGNRRALALLQKTAELGGGAFYNTSSGDELASALYNVVNDTVARSTSFSVSNTNTLQTGNNNQLFLARFRRLPQTFWEGHLFRFRVFNEFVQGCDAKKPDAAQADAVCKLESGATKTLKANLNHDVDPSGNAICDGLFILDRDCDPVAEDQDGNFMKAVLDTTTNTFVAGTTPAVPYWDAGENLSYQVFPTNHPDPTKAGKTNTAYRSADAGASNKRVIWTVLDVDGDGHFTAADGKVEFTADNAAAIAPLLELNGTRTVGTEQVNVCLDILQRTGMCGPDPLPACPVPNASNQVGSADLAKCAAQVINYVRGWDVMDEDNDGCAGPGNPSNDASCPGATLRGDGSWRGGQDGEERVRGTFTDSTGASVDWDGRQVDEFWKLGDIFHSSPVMVRPPVTEMLCDLALDNQCVSTIHSPKGFSTTIQTPADYDVNGNGTIEVGEDAYEGWRRSQASRRQIVLVGANDGMLHAFDAGVVDTSVPADALGTRSYTVGDGSELWAFIPPDLLPKLKLMLTDHQYFVDGNTMVRDVWVDVNKDGKKQPTEFRTMAVMSERAGGIQYVALDLTDPVNPVFRWTFPDNCTIDQNVMAQSWSGFAPRPPPIGPVKLQVPTGGTQDPMKRGFEERWIVMLNGGYDPTLTRGRGVWMADVWTGQMIWRFTDDDMKALNGANANMWSVPAAVGLLDVGNADQPILDGDGFFDTATWGDMGGQLFVARFQDPGVKDATTQRMGNWYAARAFEEQRQTTDSQFFSGRSEFYQMTANVVDLDTGYVRSYLGSGSREHLLQVGASCGPGNILGCCQAGCNAEMFTKFNYGGCNVVNHVKCSNGKMVQDRTDQNSTCAQSFACGKLEANVQLHLQCGSAGNPPDIIAHLLCDSSGTCTARDQVKDGKPVRVDKLTQPNWYNRFYGIWAYGGRDRIFSTAAQAQDLDLNRFTDIPYAKVCKGPGDKSCQIINTTYATVNAAGGVTCGGAGPTPCQATGYDPGWFYEYGRVCPSGVCEDTPPWLDEKTASGATVLAGCVDWNTFRPRGSSATGTDPCVSANLSSARNYTYLTDFIAGTATPRCGFGYKDSSGNSYMVRARSRSTIAPPPDPTQLVAIGMDGEVKYLAAQIEPGGTPTTAALGEKRELLQPAYWLEVNRELHVCRHVDQTQCR</sequence>